<dbReference type="EMBL" id="BARU01020255">
    <property type="protein sequence ID" value="GAH61318.1"/>
    <property type="molecule type" value="Genomic_DNA"/>
</dbReference>
<dbReference type="PANTHER" id="PTHR22901">
    <property type="entry name" value="SIALATE O-ACETYLESTERASE"/>
    <property type="match status" value="1"/>
</dbReference>
<protein>
    <recommendedName>
        <fullName evidence="2">Sialate O-acetylesterase domain-containing protein</fullName>
    </recommendedName>
</protein>
<dbReference type="InterPro" id="IPR036514">
    <property type="entry name" value="SGNH_hydro_sf"/>
</dbReference>
<evidence type="ECO:0000313" key="1">
    <source>
        <dbReference type="EMBL" id="GAH61318.1"/>
    </source>
</evidence>
<dbReference type="GO" id="GO:0001681">
    <property type="term" value="F:sialate O-acetylesterase activity"/>
    <property type="evidence" value="ECO:0007669"/>
    <property type="project" value="InterPro"/>
</dbReference>
<name>X1IUT9_9ZZZZ</name>
<organism evidence="1">
    <name type="scientific">marine sediment metagenome</name>
    <dbReference type="NCBI Taxonomy" id="412755"/>
    <lineage>
        <taxon>unclassified sequences</taxon>
        <taxon>metagenomes</taxon>
        <taxon>ecological metagenomes</taxon>
    </lineage>
</organism>
<dbReference type="InterPro" id="IPR039329">
    <property type="entry name" value="SIAE"/>
</dbReference>
<dbReference type="AlphaFoldDB" id="X1IUT9"/>
<feature type="non-terminal residue" evidence="1">
    <location>
        <position position="1"/>
    </location>
</feature>
<sequence>ALLREAQLKTLAVPKTAMAVTTDIGEWNDIHPLNKEDVGKRLALAAQKVAYGDKNVVYSGPIYRSMKIDGNKIIITFTNIGGGLVVKGGGQLRHCAIAGADKKFLWARAKIEGNNIIVWNDEVTNPVAVRYAWADNPKSANLYNKEGLPASPFRTDD</sequence>
<comment type="caution">
    <text evidence="1">The sequence shown here is derived from an EMBL/GenBank/DDBJ whole genome shotgun (WGS) entry which is preliminary data.</text>
</comment>
<reference evidence="1" key="1">
    <citation type="journal article" date="2014" name="Front. Microbiol.">
        <title>High frequency of phylogenetically diverse reductive dehalogenase-homologous genes in deep subseafloor sedimentary metagenomes.</title>
        <authorList>
            <person name="Kawai M."/>
            <person name="Futagami T."/>
            <person name="Toyoda A."/>
            <person name="Takaki Y."/>
            <person name="Nishi S."/>
            <person name="Hori S."/>
            <person name="Arai W."/>
            <person name="Tsubouchi T."/>
            <person name="Morono Y."/>
            <person name="Uchiyama I."/>
            <person name="Ito T."/>
            <person name="Fujiyama A."/>
            <person name="Inagaki F."/>
            <person name="Takami H."/>
        </authorList>
    </citation>
    <scope>NUCLEOTIDE SEQUENCE</scope>
    <source>
        <strain evidence="1">Expedition CK06-06</strain>
    </source>
</reference>
<proteinExistence type="predicted"/>
<evidence type="ECO:0008006" key="2">
    <source>
        <dbReference type="Google" id="ProtNLM"/>
    </source>
</evidence>
<dbReference type="Gene3D" id="3.40.50.1110">
    <property type="entry name" value="SGNH hydrolase"/>
    <property type="match status" value="1"/>
</dbReference>
<dbReference type="SUPFAM" id="SSF52266">
    <property type="entry name" value="SGNH hydrolase"/>
    <property type="match status" value="1"/>
</dbReference>
<dbReference type="GO" id="GO:0005975">
    <property type="term" value="P:carbohydrate metabolic process"/>
    <property type="evidence" value="ECO:0007669"/>
    <property type="project" value="TreeGrafter"/>
</dbReference>
<accession>X1IUT9</accession>
<gene>
    <name evidence="1" type="ORF">S03H2_33288</name>
</gene>
<dbReference type="PANTHER" id="PTHR22901:SF0">
    <property type="entry name" value="SIALATE O-ACETYLESTERASE"/>
    <property type="match status" value="1"/>
</dbReference>